<dbReference type="RefSeq" id="WP_146995865.1">
    <property type="nucleotide sequence ID" value="NZ_AP019840.1"/>
</dbReference>
<feature type="transmembrane region" description="Helical" evidence="1">
    <location>
        <begin position="22"/>
        <end position="39"/>
    </location>
</feature>
<evidence type="ECO:0000256" key="1">
    <source>
        <dbReference type="SAM" id="Phobius"/>
    </source>
</evidence>
<proteinExistence type="predicted"/>
<keyword evidence="1" id="KW-1133">Transmembrane helix</keyword>
<evidence type="ECO:0000313" key="3">
    <source>
        <dbReference type="Proteomes" id="UP000321378"/>
    </source>
</evidence>
<evidence type="ECO:0008006" key="4">
    <source>
        <dbReference type="Google" id="ProtNLM"/>
    </source>
</evidence>
<protein>
    <recommendedName>
        <fullName evidence="4">MORN repeat protein</fullName>
    </recommendedName>
</protein>
<dbReference type="AlphaFoldDB" id="A0A510KI11"/>
<keyword evidence="1" id="KW-0472">Membrane</keyword>
<organism evidence="2 3">
    <name type="scientific">Leptotrichia trevisanii</name>
    <dbReference type="NCBI Taxonomy" id="109328"/>
    <lineage>
        <taxon>Bacteria</taxon>
        <taxon>Fusobacteriati</taxon>
        <taxon>Fusobacteriota</taxon>
        <taxon>Fusobacteriia</taxon>
        <taxon>Fusobacteriales</taxon>
        <taxon>Leptotrichiaceae</taxon>
        <taxon>Leptotrichia</taxon>
    </lineage>
</organism>
<accession>A0A510KI11</accession>
<sequence length="341" mass="39482">MGLVVYLVEVKEIKEVILNKKFFLFILLFFNIYLSLYAIKISEIEGTKILSNYDEIKDIEVERVFEKKTGTSVFNRVNGLAYPKNENKMFSGLLVSRSKGNTIVGLYQYKNGKGNGIGNDYYENGNLKSKSKMIDDETQGEVLFYYPSGRLERIGYYKKYNGIEIEEKDTEYYENGKIKSTLKAKDGLNAEMIGYYENGNKSYVMNVIQDYSVKGKINYLKNGESIAYEKNGNLWGILNFKNNSAYGLPQKLFKNGKLKYEFISAAEVGEKLETMTYFKEYFDKSDKLKLDCDEVSSGEWHCKEYKKDGTLKNEFTSPTYKPKKDNSFWINAFLGIWNILF</sequence>
<dbReference type="Pfam" id="PF07661">
    <property type="entry name" value="MORN_2"/>
    <property type="match status" value="4"/>
</dbReference>
<reference evidence="2 3" key="1">
    <citation type="submission" date="2019-07" db="EMBL/GenBank/DDBJ databases">
        <title>Complete Genome Sequence of Leptotrichia trevisanii Strain JMUB3935.</title>
        <authorList>
            <person name="Watanabe S."/>
            <person name="Cui L."/>
        </authorList>
    </citation>
    <scope>NUCLEOTIDE SEQUENCE [LARGE SCALE GENOMIC DNA]</scope>
    <source>
        <strain evidence="2 3">JMUB3935</strain>
    </source>
</reference>
<gene>
    <name evidence="2" type="ORF">JMUB3935_0285</name>
</gene>
<dbReference type="InterPro" id="IPR011652">
    <property type="entry name" value="MORN_2"/>
</dbReference>
<evidence type="ECO:0000313" key="2">
    <source>
        <dbReference type="EMBL" id="BBM51318.1"/>
    </source>
</evidence>
<keyword evidence="1" id="KW-0812">Transmembrane</keyword>
<dbReference type="Gene3D" id="3.90.930.1">
    <property type="match status" value="1"/>
</dbReference>
<name>A0A510KI11_9FUSO</name>
<dbReference type="Proteomes" id="UP000321378">
    <property type="component" value="Chromosome"/>
</dbReference>
<dbReference type="EMBL" id="AP019840">
    <property type="protein sequence ID" value="BBM51318.1"/>
    <property type="molecule type" value="Genomic_DNA"/>
</dbReference>
<dbReference type="SUPFAM" id="SSF82185">
    <property type="entry name" value="Histone H3 K4-specific methyltransferase SET7/9 N-terminal domain"/>
    <property type="match status" value="1"/>
</dbReference>